<dbReference type="InterPro" id="IPR000847">
    <property type="entry name" value="LysR_HTH_N"/>
</dbReference>
<evidence type="ECO:0000256" key="4">
    <source>
        <dbReference type="ARBA" id="ARBA00023163"/>
    </source>
</evidence>
<dbReference type="PANTHER" id="PTHR30346:SF28">
    <property type="entry name" value="HTH-TYPE TRANSCRIPTIONAL REGULATOR CYNR"/>
    <property type="match status" value="1"/>
</dbReference>
<reference evidence="6" key="4">
    <citation type="submission" date="2023-08" db="EMBL/GenBank/DDBJ databases">
        <title>Lactobacillus from the Female Urinary Tract.</title>
        <authorList>
            <person name="Stegman N."/>
            <person name="Jackson B."/>
            <person name="Steiling M."/>
            <person name="Sedano C."/>
            <person name="Wolfe A."/>
            <person name="Putonti C."/>
        </authorList>
    </citation>
    <scope>NUCLEOTIDE SEQUENCE</scope>
    <source>
        <strain evidence="6">UMB5661</strain>
    </source>
</reference>
<reference evidence="8 10" key="1">
    <citation type="submission" date="2016-10" db="EMBL/GenBank/DDBJ databases">
        <title>WGS of isloates from the oral cavity of healthy individuals.</title>
        <authorList>
            <person name="Sharma S."/>
            <person name="Pal V.K."/>
            <person name="Patil P.B."/>
            <person name="Korpole S."/>
            <person name="Grover V."/>
        </authorList>
    </citation>
    <scope>NUCLEOTIDE SEQUENCE [LARGE SCALE GENOMIC DNA]</scope>
    <source>
        <strain evidence="8 10">DISK12</strain>
    </source>
</reference>
<keyword evidence="3" id="KW-0238">DNA-binding</keyword>
<dbReference type="InterPro" id="IPR005119">
    <property type="entry name" value="LysR_subst-bd"/>
</dbReference>
<evidence type="ECO:0000313" key="10">
    <source>
        <dbReference type="Proteomes" id="UP000231914"/>
    </source>
</evidence>
<reference evidence="7 11" key="3">
    <citation type="submission" date="2020-01" db="EMBL/GenBank/DDBJ databases">
        <title>Vaginal microbiome of pregnant Indian women: Insights into the genome of dominants Lactobacillus species.</title>
        <authorList>
            <person name="Das B."/>
            <person name="Mehta O."/>
            <person name="Ghosh T.S."/>
            <person name="Kothidar A."/>
            <person name="Gowtham M.R."/>
            <person name="Mitra R."/>
            <person name="Kshetrapal P."/>
            <person name="Wadhwa N."/>
            <person name="Thiruvengadam R."/>
            <person name="Nair G.B."/>
            <person name="Bhatnagar S."/>
            <person name="Pore S."/>
        </authorList>
    </citation>
    <scope>NUCLEOTIDE SEQUENCE [LARGE SCALE GENOMIC DNA]</scope>
    <source>
        <strain evidence="7 11">Indica2</strain>
    </source>
</reference>
<keyword evidence="2" id="KW-0805">Transcription regulation</keyword>
<dbReference type="Proteomes" id="UP001253287">
    <property type="component" value="Unassembled WGS sequence"/>
</dbReference>
<dbReference type="AlphaFoldDB" id="A0A226TEH2"/>
<evidence type="ECO:0000256" key="2">
    <source>
        <dbReference type="ARBA" id="ARBA00023015"/>
    </source>
</evidence>
<dbReference type="Gene3D" id="1.10.10.10">
    <property type="entry name" value="Winged helix-like DNA-binding domain superfamily/Winged helix DNA-binding domain"/>
    <property type="match status" value="1"/>
</dbReference>
<feature type="domain" description="HTH lysR-type" evidence="5">
    <location>
        <begin position="1"/>
        <end position="58"/>
    </location>
</feature>
<dbReference type="EMBL" id="JAVTXN010000057">
    <property type="protein sequence ID" value="MDT9610271.1"/>
    <property type="molecule type" value="Genomic_DNA"/>
</dbReference>
<dbReference type="SUPFAM" id="SSF46785">
    <property type="entry name" value="Winged helix' DNA-binding domain"/>
    <property type="match status" value="1"/>
</dbReference>
<evidence type="ECO:0000313" key="9">
    <source>
        <dbReference type="EMBL" id="QLL75018.1"/>
    </source>
</evidence>
<evidence type="ECO:0000313" key="11">
    <source>
        <dbReference type="Proteomes" id="UP000460132"/>
    </source>
</evidence>
<dbReference type="Proteomes" id="UP000460132">
    <property type="component" value="Unassembled WGS sequence"/>
</dbReference>
<dbReference type="Proteomes" id="UP000510660">
    <property type="component" value="Chromosome"/>
</dbReference>
<gene>
    <name evidence="8" type="ORF">BHU41_05885</name>
    <name evidence="7" type="ORF">GTK63_02580</name>
    <name evidence="9" type="ORF">GTO85_03925</name>
    <name evidence="6" type="ORF">RON39_09130</name>
</gene>
<organism evidence="8 10">
    <name type="scientific">Lactobacillus crispatus</name>
    <dbReference type="NCBI Taxonomy" id="47770"/>
    <lineage>
        <taxon>Bacteria</taxon>
        <taxon>Bacillati</taxon>
        <taxon>Bacillota</taxon>
        <taxon>Bacilli</taxon>
        <taxon>Lactobacillales</taxon>
        <taxon>Lactobacillaceae</taxon>
        <taxon>Lactobacillus</taxon>
    </lineage>
</organism>
<dbReference type="InterPro" id="IPR036390">
    <property type="entry name" value="WH_DNA-bd_sf"/>
</dbReference>
<dbReference type="Pfam" id="PF03466">
    <property type="entry name" value="LysR_substrate"/>
    <property type="match status" value="1"/>
</dbReference>
<dbReference type="RefSeq" id="WP_060464190.1">
    <property type="nucleotide sequence ID" value="NZ_CP033426.1"/>
</dbReference>
<dbReference type="GO" id="GO:0003677">
    <property type="term" value="F:DNA binding"/>
    <property type="evidence" value="ECO:0007669"/>
    <property type="project" value="UniProtKB-KW"/>
</dbReference>
<dbReference type="PROSITE" id="PS50931">
    <property type="entry name" value="HTH_LYSR"/>
    <property type="match status" value="1"/>
</dbReference>
<dbReference type="SUPFAM" id="SSF53850">
    <property type="entry name" value="Periplasmic binding protein-like II"/>
    <property type="match status" value="1"/>
</dbReference>
<accession>A0A226TEH2</accession>
<evidence type="ECO:0000313" key="7">
    <source>
        <dbReference type="EMBL" id="MYN53221.1"/>
    </source>
</evidence>
<dbReference type="EMBL" id="WWFF01000003">
    <property type="protein sequence ID" value="MYN53221.1"/>
    <property type="molecule type" value="Genomic_DNA"/>
</dbReference>
<proteinExistence type="inferred from homology"/>
<evidence type="ECO:0000256" key="1">
    <source>
        <dbReference type="ARBA" id="ARBA00009437"/>
    </source>
</evidence>
<evidence type="ECO:0000259" key="5">
    <source>
        <dbReference type="PROSITE" id="PS50931"/>
    </source>
</evidence>
<dbReference type="InterPro" id="IPR036388">
    <property type="entry name" value="WH-like_DNA-bd_sf"/>
</dbReference>
<dbReference type="PANTHER" id="PTHR30346">
    <property type="entry name" value="TRANSCRIPTIONAL DUAL REGULATOR HCAR-RELATED"/>
    <property type="match status" value="1"/>
</dbReference>
<dbReference type="EMBL" id="MKXG01000023">
    <property type="protein sequence ID" value="PJZ17241.1"/>
    <property type="molecule type" value="Genomic_DNA"/>
</dbReference>
<sequence>MNNQDLMYFCKLIETGSYTKTATFFNVTQPTISAAVKRLAKHFKDPLVEQVNRKGKLNTTTAGDLLYNKSVKLLHEINSVNYDVMHASEKKIRISFSGVAGSMYIPEVIAQFHHANIMSMLDTHLERSADIFESLTNGDIDVAIYSWMVPINDSNYYIRNLNKTELVIITGLNDPWANKEQVKISELSERDFIARSEGYLTRECLDQEAKLGNFSPKIIFTARTMQLMIDLVSQNVGIALAMEDTLKDRRDLHIIHLIPDQRLWAYMQIAMRKSFIPNDYQKKGIDILRHFREN</sequence>
<dbReference type="EMBL" id="CP047415">
    <property type="protein sequence ID" value="QLL75018.1"/>
    <property type="molecule type" value="Genomic_DNA"/>
</dbReference>
<keyword evidence="4" id="KW-0804">Transcription</keyword>
<comment type="similarity">
    <text evidence="1">Belongs to the LysR transcriptional regulatory family.</text>
</comment>
<protein>
    <submittedName>
        <fullName evidence="6 8">Transcriptional regulator</fullName>
    </submittedName>
</protein>
<evidence type="ECO:0000313" key="6">
    <source>
        <dbReference type="EMBL" id="MDT9610271.1"/>
    </source>
</evidence>
<dbReference type="CDD" id="cd05466">
    <property type="entry name" value="PBP2_LTTR_substrate"/>
    <property type="match status" value="1"/>
</dbReference>
<reference evidence="9 12" key="2">
    <citation type="submission" date="2020-01" db="EMBL/GenBank/DDBJ databases">
        <title>Complete and circular genome sequences of six lactobacillus isolates from horses.</title>
        <authorList>
            <person name="Hassan H.M."/>
        </authorList>
    </citation>
    <scope>NUCLEOTIDE SEQUENCE [LARGE SCALE GENOMIC DNA]</scope>
    <source>
        <strain evidence="9 12">1D</strain>
    </source>
</reference>
<dbReference type="Proteomes" id="UP000231914">
    <property type="component" value="Unassembled WGS sequence"/>
</dbReference>
<name>A0A226TEH2_9LACO</name>
<dbReference type="Gene3D" id="3.40.190.290">
    <property type="match status" value="1"/>
</dbReference>
<dbReference type="GO" id="GO:0003700">
    <property type="term" value="F:DNA-binding transcription factor activity"/>
    <property type="evidence" value="ECO:0007669"/>
    <property type="project" value="InterPro"/>
</dbReference>
<dbReference type="Pfam" id="PF00126">
    <property type="entry name" value="HTH_1"/>
    <property type="match status" value="1"/>
</dbReference>
<dbReference type="GO" id="GO:0032993">
    <property type="term" value="C:protein-DNA complex"/>
    <property type="evidence" value="ECO:0007669"/>
    <property type="project" value="TreeGrafter"/>
</dbReference>
<evidence type="ECO:0000313" key="12">
    <source>
        <dbReference type="Proteomes" id="UP000510660"/>
    </source>
</evidence>
<evidence type="ECO:0000313" key="8">
    <source>
        <dbReference type="EMBL" id="PJZ17241.1"/>
    </source>
</evidence>
<evidence type="ECO:0000256" key="3">
    <source>
        <dbReference type="ARBA" id="ARBA00023125"/>
    </source>
</evidence>